<dbReference type="AlphaFoldDB" id="A0A8B7PMK3"/>
<keyword evidence="3" id="KW-0931">ER-Golgi transport</keyword>
<accession>A0A8B7PMK3</accession>
<dbReference type="InterPro" id="IPR011012">
    <property type="entry name" value="Longin-like_dom_sf"/>
</dbReference>
<keyword evidence="3" id="KW-0813">Transport</keyword>
<dbReference type="Proteomes" id="UP000694843">
    <property type="component" value="Unplaced"/>
</dbReference>
<organism evidence="5 6">
    <name type="scientific">Hyalella azteca</name>
    <name type="common">Amphipod</name>
    <dbReference type="NCBI Taxonomy" id="294128"/>
    <lineage>
        <taxon>Eukaryota</taxon>
        <taxon>Metazoa</taxon>
        <taxon>Ecdysozoa</taxon>
        <taxon>Arthropoda</taxon>
        <taxon>Crustacea</taxon>
        <taxon>Multicrustacea</taxon>
        <taxon>Malacostraca</taxon>
        <taxon>Eumalacostraca</taxon>
        <taxon>Peracarida</taxon>
        <taxon>Amphipoda</taxon>
        <taxon>Senticaudata</taxon>
        <taxon>Talitrida</taxon>
        <taxon>Talitroidea</taxon>
        <taxon>Hyalellidae</taxon>
        <taxon>Hyalella</taxon>
    </lineage>
</organism>
<dbReference type="RefSeq" id="XP_018027225.1">
    <property type="nucleotide sequence ID" value="XM_018171736.2"/>
</dbReference>
<dbReference type="GO" id="GO:0006888">
    <property type="term" value="P:endoplasmic reticulum to Golgi vesicle-mediated transport"/>
    <property type="evidence" value="ECO:0007669"/>
    <property type="project" value="InterPro"/>
</dbReference>
<protein>
    <recommendedName>
        <fullName evidence="4">Trafficking protein particle complex subunit 2-like protein</fullName>
    </recommendedName>
</protein>
<evidence type="ECO:0000313" key="5">
    <source>
        <dbReference type="Proteomes" id="UP000694843"/>
    </source>
</evidence>
<dbReference type="PANTHER" id="PTHR12403">
    <property type="entry name" value="TRAFFICKING PROTEIN PARTICLE COMPLEX SUBUNIT 2"/>
    <property type="match status" value="1"/>
</dbReference>
<sequence length="138" mass="15378">MAVSIAVIGKDNAPLYMWVAPGRDELNLQFLSHTALDIIQEKVSPANRAPTDSRELYLGLLYASEEYKIFGYMTNTKIKLVIITDASNTTLRDNEIRMMFRRLHNAYTSAVCNPFYSPGDPLISKKFEASVGALVSGN</sequence>
<dbReference type="InterPro" id="IPR044760">
    <property type="entry name" value="TRAPPC2L"/>
</dbReference>
<evidence type="ECO:0000256" key="3">
    <source>
        <dbReference type="ARBA" id="ARBA00022892"/>
    </source>
</evidence>
<name>A0A8B7PMK3_HYAAZ</name>
<dbReference type="CDD" id="cd14854">
    <property type="entry name" value="TRAPPC2L"/>
    <property type="match status" value="1"/>
</dbReference>
<dbReference type="KEGG" id="hazt:108682547"/>
<reference evidence="6" key="1">
    <citation type="submission" date="2025-08" db="UniProtKB">
        <authorList>
            <consortium name="RefSeq"/>
        </authorList>
    </citation>
    <scope>IDENTIFICATION</scope>
    <source>
        <tissue evidence="6">Whole organism</tissue>
    </source>
</reference>
<evidence type="ECO:0000256" key="1">
    <source>
        <dbReference type="ARBA" id="ARBA00004556"/>
    </source>
</evidence>
<keyword evidence="5" id="KW-1185">Reference proteome</keyword>
<dbReference type="GeneID" id="108682547"/>
<dbReference type="InterPro" id="IPR006722">
    <property type="entry name" value="Sedlin"/>
</dbReference>
<dbReference type="GO" id="GO:0048471">
    <property type="term" value="C:perinuclear region of cytoplasm"/>
    <property type="evidence" value="ECO:0007669"/>
    <property type="project" value="UniProtKB-SubCell"/>
</dbReference>
<gene>
    <name evidence="6" type="primary">LOC108682547</name>
</gene>
<dbReference type="OMA" id="FHYIVHC"/>
<proteinExistence type="inferred from homology"/>
<dbReference type="Gene3D" id="3.30.450.70">
    <property type="match status" value="1"/>
</dbReference>
<evidence type="ECO:0000313" key="6">
    <source>
        <dbReference type="RefSeq" id="XP_018027225.1"/>
    </source>
</evidence>
<comment type="subcellular location">
    <subcellularLocation>
        <location evidence="1">Cytoplasm</location>
        <location evidence="1">Perinuclear region</location>
    </subcellularLocation>
</comment>
<dbReference type="SUPFAM" id="SSF64356">
    <property type="entry name" value="SNARE-like"/>
    <property type="match status" value="1"/>
</dbReference>
<evidence type="ECO:0000256" key="2">
    <source>
        <dbReference type="ARBA" id="ARBA00006626"/>
    </source>
</evidence>
<comment type="similarity">
    <text evidence="2">Belongs to the TRAPP small subunits family. Sedlin subfamily.</text>
</comment>
<evidence type="ECO:0000256" key="4">
    <source>
        <dbReference type="ARBA" id="ARBA00024408"/>
    </source>
</evidence>
<dbReference type="Pfam" id="PF04628">
    <property type="entry name" value="Sedlin_N"/>
    <property type="match status" value="1"/>
</dbReference>
<dbReference type="OrthoDB" id="10258445at2759"/>